<proteinExistence type="predicted"/>
<accession>A0A485M6C9</accession>
<dbReference type="AlphaFoldDB" id="A0A485M6C9"/>
<gene>
    <name evidence="1" type="ORF">SCFA_900002</name>
</gene>
<evidence type="ECO:0000313" key="1">
    <source>
        <dbReference type="EMBL" id="VFU18873.1"/>
    </source>
</evidence>
<organism evidence="1">
    <name type="scientific">anaerobic digester metagenome</name>
    <dbReference type="NCBI Taxonomy" id="1263854"/>
    <lineage>
        <taxon>unclassified sequences</taxon>
        <taxon>metagenomes</taxon>
        <taxon>ecological metagenomes</taxon>
    </lineage>
</organism>
<protein>
    <submittedName>
        <fullName evidence="1">Uncharacterized protein</fullName>
    </submittedName>
</protein>
<dbReference type="EMBL" id="CAADRM010000159">
    <property type="protein sequence ID" value="VFU18873.1"/>
    <property type="molecule type" value="Genomic_DNA"/>
</dbReference>
<sequence>MECVFETGGATFTQVLLSEEIGLRAREDIGCGADRAMHPRRLSGGAPPAFPYRITDTCADCEDARLRIVRNRS</sequence>
<reference evidence="1" key="1">
    <citation type="submission" date="2019-03" db="EMBL/GenBank/DDBJ databases">
        <authorList>
            <person name="Hao L."/>
        </authorList>
    </citation>
    <scope>NUCLEOTIDE SEQUENCE</scope>
</reference>
<name>A0A485M6C9_9ZZZZ</name>